<dbReference type="SUPFAM" id="SSF52540">
    <property type="entry name" value="P-loop containing nucleoside triphosphate hydrolases"/>
    <property type="match status" value="1"/>
</dbReference>
<evidence type="ECO:0000259" key="1">
    <source>
        <dbReference type="Pfam" id="PF00271"/>
    </source>
</evidence>
<sequence length="134" mass="15862">IYSGLITKKQANQNFNDFKQGYLRYLGVCDKVDRGANIEGLDLAILETFYGSDTKATQRFGRLMRLRPDEMATVYILLPYYMREDKPKKDDPDQNPKYSVQETQQVEWARNMLRSTVIKSYEVWDYRTVKENKK</sequence>
<comment type="caution">
    <text evidence="2">The sequence shown here is derived from an EMBL/GenBank/DDBJ whole genome shotgun (WGS) entry which is preliminary data.</text>
</comment>
<organism evidence="2">
    <name type="scientific">marine sediment metagenome</name>
    <dbReference type="NCBI Taxonomy" id="412755"/>
    <lineage>
        <taxon>unclassified sequences</taxon>
        <taxon>metagenomes</taxon>
        <taxon>ecological metagenomes</taxon>
    </lineage>
</organism>
<dbReference type="InterPro" id="IPR027417">
    <property type="entry name" value="P-loop_NTPase"/>
</dbReference>
<dbReference type="EMBL" id="LAZR01013420">
    <property type="protein sequence ID" value="KKM22046.1"/>
    <property type="molecule type" value="Genomic_DNA"/>
</dbReference>
<dbReference type="Gene3D" id="3.40.50.300">
    <property type="entry name" value="P-loop containing nucleotide triphosphate hydrolases"/>
    <property type="match status" value="1"/>
</dbReference>
<dbReference type="AlphaFoldDB" id="A0A0F9I382"/>
<evidence type="ECO:0000313" key="2">
    <source>
        <dbReference type="EMBL" id="KKM22046.1"/>
    </source>
</evidence>
<protein>
    <recommendedName>
        <fullName evidence="1">Helicase C-terminal domain-containing protein</fullName>
    </recommendedName>
</protein>
<gene>
    <name evidence="2" type="ORF">LCGC14_1629370</name>
</gene>
<accession>A0A0F9I382</accession>
<feature type="domain" description="Helicase C-terminal" evidence="1">
    <location>
        <begin position="3"/>
        <end position="66"/>
    </location>
</feature>
<reference evidence="2" key="1">
    <citation type="journal article" date="2015" name="Nature">
        <title>Complex archaea that bridge the gap between prokaryotes and eukaryotes.</title>
        <authorList>
            <person name="Spang A."/>
            <person name="Saw J.H."/>
            <person name="Jorgensen S.L."/>
            <person name="Zaremba-Niedzwiedzka K."/>
            <person name="Martijn J."/>
            <person name="Lind A.E."/>
            <person name="van Eijk R."/>
            <person name="Schleper C."/>
            <person name="Guy L."/>
            <person name="Ettema T.J."/>
        </authorList>
    </citation>
    <scope>NUCLEOTIDE SEQUENCE</scope>
</reference>
<feature type="non-terminal residue" evidence="2">
    <location>
        <position position="1"/>
    </location>
</feature>
<dbReference type="Pfam" id="PF00271">
    <property type="entry name" value="Helicase_C"/>
    <property type="match status" value="1"/>
</dbReference>
<proteinExistence type="predicted"/>
<name>A0A0F9I382_9ZZZZ</name>
<dbReference type="InterPro" id="IPR001650">
    <property type="entry name" value="Helicase_C-like"/>
</dbReference>